<proteinExistence type="predicted"/>
<keyword evidence="1" id="KW-1133">Transmembrane helix</keyword>
<keyword evidence="1" id="KW-0812">Transmembrane</keyword>
<dbReference type="RefSeq" id="WP_115659766.1">
    <property type="nucleotide sequence ID" value="NZ_UGHD01000002.1"/>
</dbReference>
<dbReference type="EMBL" id="UGHD01000002">
    <property type="protein sequence ID" value="STO57500.1"/>
    <property type="molecule type" value="Genomic_DNA"/>
</dbReference>
<dbReference type="STRING" id="673.AL542_16790"/>
<accession>A0A377HMQ1</accession>
<evidence type="ECO:0000313" key="3">
    <source>
        <dbReference type="Proteomes" id="UP000254512"/>
    </source>
</evidence>
<keyword evidence="1" id="KW-0472">Membrane</keyword>
<protein>
    <submittedName>
        <fullName evidence="2">Uncharacterized protein</fullName>
    </submittedName>
</protein>
<feature type="transmembrane region" description="Helical" evidence="1">
    <location>
        <begin position="12"/>
        <end position="30"/>
    </location>
</feature>
<evidence type="ECO:0000313" key="2">
    <source>
        <dbReference type="EMBL" id="STO57500.1"/>
    </source>
</evidence>
<dbReference type="Proteomes" id="UP000254512">
    <property type="component" value="Unassembled WGS sequence"/>
</dbReference>
<evidence type="ECO:0000256" key="1">
    <source>
        <dbReference type="SAM" id="Phobius"/>
    </source>
</evidence>
<gene>
    <name evidence="2" type="ORF">NCTC11645_01892</name>
</gene>
<sequence>MAAEKLTTGRLIQILIVMTVLITAFIWRTLEHSDEKNKQECLLVAGSCSVTVHGDTVDIKLEDQKNGLQFLVVKTAREPQSLSVLSKPERVISFQKFDALEGEKEAYFYALENDVNSALSQKMILNIDHDQIEINF</sequence>
<dbReference type="AlphaFoldDB" id="A0A377HMQ1"/>
<organism evidence="2 3">
    <name type="scientific">Grimontia hollisae</name>
    <name type="common">Vibrio hollisae</name>
    <dbReference type="NCBI Taxonomy" id="673"/>
    <lineage>
        <taxon>Bacteria</taxon>
        <taxon>Pseudomonadati</taxon>
        <taxon>Pseudomonadota</taxon>
        <taxon>Gammaproteobacteria</taxon>
        <taxon>Vibrionales</taxon>
        <taxon>Vibrionaceae</taxon>
        <taxon>Grimontia</taxon>
    </lineage>
</organism>
<reference evidence="2 3" key="1">
    <citation type="submission" date="2018-06" db="EMBL/GenBank/DDBJ databases">
        <authorList>
            <consortium name="Pathogen Informatics"/>
            <person name="Doyle S."/>
        </authorList>
    </citation>
    <scope>NUCLEOTIDE SEQUENCE [LARGE SCALE GENOMIC DNA]</scope>
    <source>
        <strain evidence="2 3">NCTC11645</strain>
    </source>
</reference>
<name>A0A377HMQ1_GRIHO</name>